<name>A0A4Y9ZA56_9AGAM</name>
<dbReference type="AlphaFoldDB" id="A0A4Y9ZA56"/>
<dbReference type="InterPro" id="IPR045133">
    <property type="entry name" value="IRE1/2-like"/>
</dbReference>
<dbReference type="GO" id="GO:0005524">
    <property type="term" value="F:ATP binding"/>
    <property type="evidence" value="ECO:0007669"/>
    <property type="project" value="UniProtKB-KW"/>
</dbReference>
<dbReference type="PROSITE" id="PS51257">
    <property type="entry name" value="PROKAR_LIPOPROTEIN"/>
    <property type="match status" value="1"/>
</dbReference>
<evidence type="ECO:0000259" key="21">
    <source>
        <dbReference type="PROSITE" id="PS50011"/>
    </source>
</evidence>
<feature type="compositionally biased region" description="Acidic residues" evidence="19">
    <location>
        <begin position="635"/>
        <end position="647"/>
    </location>
</feature>
<keyword evidence="10" id="KW-0418">Kinase</keyword>
<keyword evidence="9" id="KW-0547">Nucleotide-binding</keyword>
<evidence type="ECO:0000256" key="16">
    <source>
        <dbReference type="ARBA" id="ARBA00023180"/>
    </source>
</evidence>
<evidence type="ECO:0000256" key="13">
    <source>
        <dbReference type="ARBA" id="ARBA00022842"/>
    </source>
</evidence>
<evidence type="ECO:0000313" key="23">
    <source>
        <dbReference type="EMBL" id="TFY70279.1"/>
    </source>
</evidence>
<evidence type="ECO:0000256" key="10">
    <source>
        <dbReference type="ARBA" id="ARBA00022777"/>
    </source>
</evidence>
<dbReference type="SMART" id="SM00220">
    <property type="entry name" value="S_TKc"/>
    <property type="match status" value="1"/>
</dbReference>
<evidence type="ECO:0000256" key="15">
    <source>
        <dbReference type="ARBA" id="ARBA00023136"/>
    </source>
</evidence>
<dbReference type="PROSITE" id="PS00108">
    <property type="entry name" value="PROTEIN_KINASE_ST"/>
    <property type="match status" value="1"/>
</dbReference>
<comment type="catalytic activity">
    <reaction evidence="18">
        <text>L-seryl-[protein] + ATP = O-phospho-L-seryl-[protein] + ADP + H(+)</text>
        <dbReference type="Rhea" id="RHEA:17989"/>
        <dbReference type="Rhea" id="RHEA-COMP:9863"/>
        <dbReference type="Rhea" id="RHEA-COMP:11604"/>
        <dbReference type="ChEBI" id="CHEBI:15378"/>
        <dbReference type="ChEBI" id="CHEBI:29999"/>
        <dbReference type="ChEBI" id="CHEBI:30616"/>
        <dbReference type="ChEBI" id="CHEBI:83421"/>
        <dbReference type="ChEBI" id="CHEBI:456216"/>
        <dbReference type="EC" id="2.7.11.1"/>
    </reaction>
    <physiologicalReaction direction="left-to-right" evidence="18">
        <dbReference type="Rhea" id="RHEA:17990"/>
    </physiologicalReaction>
</comment>
<evidence type="ECO:0000256" key="9">
    <source>
        <dbReference type="ARBA" id="ARBA00022741"/>
    </source>
</evidence>
<dbReference type="Gene3D" id="3.30.200.20">
    <property type="entry name" value="Phosphorylase Kinase, domain 1"/>
    <property type="match status" value="1"/>
</dbReference>
<keyword evidence="13" id="KW-0460">Magnesium</keyword>
<evidence type="ECO:0000256" key="8">
    <source>
        <dbReference type="ARBA" id="ARBA00022729"/>
    </source>
</evidence>
<keyword evidence="14" id="KW-1133">Transmembrane helix</keyword>
<keyword evidence="11" id="KW-0378">Hydrolase</keyword>
<keyword evidence="15" id="KW-0472">Membrane</keyword>
<feature type="domain" description="KEN" evidence="22">
    <location>
        <begin position="1029"/>
        <end position="1161"/>
    </location>
</feature>
<feature type="region of interest" description="Disordered" evidence="19">
    <location>
        <begin position="427"/>
        <end position="452"/>
    </location>
</feature>
<dbReference type="Gene3D" id="1.10.510.10">
    <property type="entry name" value="Transferase(Phosphotransferase) domain 1"/>
    <property type="match status" value="1"/>
</dbReference>
<feature type="chain" id="PRO_5021448454" description="non-specific serine/threonine protein kinase" evidence="20">
    <location>
        <begin position="23"/>
        <end position="1163"/>
    </location>
</feature>
<dbReference type="FunFam" id="1.10.510.10:FF:000572">
    <property type="entry name" value="Serine/threonine-protein kinase/endoribonuclease IRE1"/>
    <property type="match status" value="1"/>
</dbReference>
<dbReference type="Pfam" id="PF00069">
    <property type="entry name" value="Pkinase"/>
    <property type="match status" value="1"/>
</dbReference>
<dbReference type="InterPro" id="IPR018391">
    <property type="entry name" value="PQQ_b-propeller_rpt"/>
</dbReference>
<feature type="signal peptide" evidence="20">
    <location>
        <begin position="1"/>
        <end position="22"/>
    </location>
</feature>
<dbReference type="InterPro" id="IPR000719">
    <property type="entry name" value="Prot_kinase_dom"/>
</dbReference>
<dbReference type="InterPro" id="IPR011009">
    <property type="entry name" value="Kinase-like_dom_sf"/>
</dbReference>
<feature type="compositionally biased region" description="Polar residues" evidence="19">
    <location>
        <begin position="918"/>
        <end position="927"/>
    </location>
</feature>
<dbReference type="Pfam" id="PF06479">
    <property type="entry name" value="Ribonuc_2-5A"/>
    <property type="match status" value="1"/>
</dbReference>
<evidence type="ECO:0000256" key="18">
    <source>
        <dbReference type="ARBA" id="ARBA00048977"/>
    </source>
</evidence>
<feature type="domain" description="Protein kinase" evidence="21">
    <location>
        <begin position="724"/>
        <end position="1026"/>
    </location>
</feature>
<dbReference type="CDD" id="cd10422">
    <property type="entry name" value="RNase_Ire1"/>
    <property type="match status" value="1"/>
</dbReference>
<dbReference type="GO" id="GO:0016787">
    <property type="term" value="F:hydrolase activity"/>
    <property type="evidence" value="ECO:0007669"/>
    <property type="project" value="UniProtKB-KW"/>
</dbReference>
<dbReference type="PROSITE" id="PS51392">
    <property type="entry name" value="KEN"/>
    <property type="match status" value="1"/>
</dbReference>
<dbReference type="EMBL" id="SEOQ01000111">
    <property type="protein sequence ID" value="TFY70279.1"/>
    <property type="molecule type" value="Genomic_DNA"/>
</dbReference>
<dbReference type="GO" id="GO:0051082">
    <property type="term" value="F:unfolded protein binding"/>
    <property type="evidence" value="ECO:0007669"/>
    <property type="project" value="TreeGrafter"/>
</dbReference>
<evidence type="ECO:0000256" key="20">
    <source>
        <dbReference type="SAM" id="SignalP"/>
    </source>
</evidence>
<evidence type="ECO:0000256" key="6">
    <source>
        <dbReference type="ARBA" id="ARBA00022692"/>
    </source>
</evidence>
<evidence type="ECO:0000256" key="4">
    <source>
        <dbReference type="ARBA" id="ARBA00022527"/>
    </source>
</evidence>
<dbReference type="Gene3D" id="1.20.1440.180">
    <property type="entry name" value="KEN domain"/>
    <property type="match status" value="1"/>
</dbReference>
<evidence type="ECO:0000256" key="19">
    <source>
        <dbReference type="SAM" id="MobiDB-lite"/>
    </source>
</evidence>
<dbReference type="Gene3D" id="2.130.10.10">
    <property type="entry name" value="YVTN repeat-like/Quinoprotein amine dehydrogenase"/>
    <property type="match status" value="1"/>
</dbReference>
<reference evidence="23 24" key="1">
    <citation type="submission" date="2019-02" db="EMBL/GenBank/DDBJ databases">
        <title>Genome sequencing of the rare red list fungi Dentipellis fragilis.</title>
        <authorList>
            <person name="Buettner E."/>
            <person name="Kellner H."/>
        </authorList>
    </citation>
    <scope>NUCLEOTIDE SEQUENCE [LARGE SCALE GENOMIC DNA]</scope>
    <source>
        <strain evidence="23 24">DSM 105465</strain>
    </source>
</reference>
<evidence type="ECO:0000256" key="17">
    <source>
        <dbReference type="ARBA" id="ARBA00048659"/>
    </source>
</evidence>
<keyword evidence="16" id="KW-0325">Glycoprotein</keyword>
<accession>A0A4Y9ZA56</accession>
<dbReference type="InterPro" id="IPR038357">
    <property type="entry name" value="KEN_sf"/>
</dbReference>
<feature type="compositionally biased region" description="Low complexity" evidence="19">
    <location>
        <begin position="482"/>
        <end position="499"/>
    </location>
</feature>
<feature type="region of interest" description="Disordered" evidence="19">
    <location>
        <begin position="482"/>
        <end position="518"/>
    </location>
</feature>
<dbReference type="PANTHER" id="PTHR13954">
    <property type="entry name" value="IRE1-RELATED"/>
    <property type="match status" value="1"/>
</dbReference>
<sequence length="1163" mass="127911">MSPSLRPLPIFLLFSLVTACLGDIVTLRRDRRGTAAALSSVDQVEDLHFLPPAGTNPGDAEDDHLELLDIVLLASVDGKFHALNRATGEHLWSMPSTASFTSTEPQSDAARTVLSTLQPLVSTQHSDYNNDIDDDTYLQETYIIEPQSGDIYVTSSPAEPLQRLPFSMPQLVDMSPFSFGDSDRRVFVGRKKTSLLLLELETGRVKAALDSECPWDPFEDLTTRDPMDGDVDLDELDGTKPSKPQYPKEIFIGRADYHISIHTRPLSPSAKRPPVQNLSFSTYGPNNQDLQHQAAYRRTVDDTYVEPLPNGEVIAFKTRGVDQQEEGFSQNTFVWGQRFAHPIVAVFDVVKNPGRAHPFVLLQPRPRLQDIIPDIELRAASKSRSRPNPESAYVGLVEETGSLFAMSPDHFPLVVFGGGENRHRKTIDPPPGAVEGSTSTHKPHFDLEKACREGSTDRRCSVGIRTLRADSRSRLARLLDGAPADALPLPPNSNSNSNSQAPSTGERDPGPVRGGNYTFVPPWPWSAVGHQPGQIGDAPFAQSTSALALAISCTIVIGMFFIRKWSRKPPVASPVTPDKLSNGEMSSENPPAVSAVPAANGVAVATTPDTPPIPDAPTPLTDAKTPSDRPVEPPEPPDDPGDDETDKEGDNANVGGKRKNQRRRRGKKRGKGAKDNAADEEAEEKLAVANGDAQEVAMPATLVSSPSMLIVPSTPAPITAPSLIVSDTILGFGSHGTVVYEGSLQGRAVAVKRLLQDFVTLAAREVSLLQDADDHPNVIRYYFQESQGNFLYIALELCPASLADIIERPDQHRDIAVSFDPKRALRQITSGLRHLHALKIVHRDIKPQNILVSSAKKGVGESAGHRMLISDFGLCRKLDVDQTSFLPTANGMMGVGTVGWRAPEILKGEVKLDETTGDDNSQSSRDSVGTATGGSSGSSMRPTRLTKSVDIFALGCLFYYTLTNGGHPYGDRYEREANILKNVRMLDGLEQFGEEGSEAVDLIGRMLAPEASERPDTTTCLMHPYFWDPGRRLSFLQDASDRFEFMCRDPKEPELVRLEEGAINVVGADWPSRLDKIFVENLGKFRKYDGRSVQDLLRALRNKKHHYQDLPENVKRHVGSMPEGYLHYFTRRFPRLFLHVHSVVSTTSLRQESMFRSYFDFPD</sequence>
<dbReference type="PROSITE" id="PS50011">
    <property type="entry name" value="PROTEIN_KINASE_DOM"/>
    <property type="match status" value="1"/>
</dbReference>
<dbReference type="SMART" id="SM00564">
    <property type="entry name" value="PQQ"/>
    <property type="match status" value="2"/>
</dbReference>
<evidence type="ECO:0000256" key="5">
    <source>
        <dbReference type="ARBA" id="ARBA00022679"/>
    </source>
</evidence>
<keyword evidence="24" id="KW-1185">Reference proteome</keyword>
<feature type="compositionally biased region" description="Low complexity" evidence="19">
    <location>
        <begin position="589"/>
        <end position="608"/>
    </location>
</feature>
<feature type="compositionally biased region" description="Basic and acidic residues" evidence="19">
    <location>
        <begin position="443"/>
        <end position="452"/>
    </location>
</feature>
<organism evidence="23 24">
    <name type="scientific">Dentipellis fragilis</name>
    <dbReference type="NCBI Taxonomy" id="205917"/>
    <lineage>
        <taxon>Eukaryota</taxon>
        <taxon>Fungi</taxon>
        <taxon>Dikarya</taxon>
        <taxon>Basidiomycota</taxon>
        <taxon>Agaricomycotina</taxon>
        <taxon>Agaricomycetes</taxon>
        <taxon>Russulales</taxon>
        <taxon>Hericiaceae</taxon>
        <taxon>Dentipellis</taxon>
    </lineage>
</organism>
<proteinExistence type="predicted"/>
<keyword evidence="5" id="KW-0808">Transferase</keyword>
<evidence type="ECO:0000256" key="14">
    <source>
        <dbReference type="ARBA" id="ARBA00022989"/>
    </source>
</evidence>
<evidence type="ECO:0000256" key="7">
    <source>
        <dbReference type="ARBA" id="ARBA00022723"/>
    </source>
</evidence>
<keyword evidence="7" id="KW-0479">Metal-binding</keyword>
<dbReference type="GO" id="GO:0004521">
    <property type="term" value="F:RNA endonuclease activity"/>
    <property type="evidence" value="ECO:0007669"/>
    <property type="project" value="InterPro"/>
</dbReference>
<dbReference type="OrthoDB" id="63989at2759"/>
<dbReference type="GO" id="GO:0006397">
    <property type="term" value="P:mRNA processing"/>
    <property type="evidence" value="ECO:0007669"/>
    <property type="project" value="InterPro"/>
</dbReference>
<protein>
    <recommendedName>
        <fullName evidence="3">non-specific serine/threonine protein kinase</fullName>
        <ecNumber evidence="3">2.7.11.1</ecNumber>
    </recommendedName>
</protein>
<dbReference type="PANTHER" id="PTHR13954:SF6">
    <property type="entry name" value="NON-SPECIFIC SERINE_THREONINE PROTEIN KINASE"/>
    <property type="match status" value="1"/>
</dbReference>
<evidence type="ECO:0000256" key="11">
    <source>
        <dbReference type="ARBA" id="ARBA00022801"/>
    </source>
</evidence>
<dbReference type="FunFam" id="3.30.200.20:FF:000077">
    <property type="entry name" value="Putative Serine/threonine-protein kinase/endoribonuclease IRE1"/>
    <property type="match status" value="1"/>
</dbReference>
<dbReference type="InterPro" id="IPR015943">
    <property type="entry name" value="WD40/YVTN_repeat-like_dom_sf"/>
</dbReference>
<evidence type="ECO:0000259" key="22">
    <source>
        <dbReference type="PROSITE" id="PS51392"/>
    </source>
</evidence>
<dbReference type="Proteomes" id="UP000298327">
    <property type="component" value="Unassembled WGS sequence"/>
</dbReference>
<dbReference type="SUPFAM" id="SSF56112">
    <property type="entry name" value="Protein kinase-like (PK-like)"/>
    <property type="match status" value="1"/>
</dbReference>
<feature type="region of interest" description="Disordered" evidence="19">
    <location>
        <begin position="569"/>
        <end position="684"/>
    </location>
</feature>
<keyword evidence="8 20" id="KW-0732">Signal</keyword>
<dbReference type="STRING" id="205917.A0A4Y9ZA56"/>
<evidence type="ECO:0000256" key="1">
    <source>
        <dbReference type="ARBA" id="ARBA00001946"/>
    </source>
</evidence>
<evidence type="ECO:0000256" key="3">
    <source>
        <dbReference type="ARBA" id="ARBA00012513"/>
    </source>
</evidence>
<dbReference type="GO" id="GO:0046872">
    <property type="term" value="F:metal ion binding"/>
    <property type="evidence" value="ECO:0007669"/>
    <property type="project" value="UniProtKB-KW"/>
</dbReference>
<dbReference type="EC" id="2.7.11.1" evidence="3"/>
<evidence type="ECO:0000313" key="24">
    <source>
        <dbReference type="Proteomes" id="UP000298327"/>
    </source>
</evidence>
<keyword evidence="6" id="KW-0812">Transmembrane</keyword>
<dbReference type="GO" id="GO:0004674">
    <property type="term" value="F:protein serine/threonine kinase activity"/>
    <property type="evidence" value="ECO:0007669"/>
    <property type="project" value="UniProtKB-KW"/>
</dbReference>
<evidence type="ECO:0000256" key="12">
    <source>
        <dbReference type="ARBA" id="ARBA00022840"/>
    </source>
</evidence>
<dbReference type="SMART" id="SM00580">
    <property type="entry name" value="PUG"/>
    <property type="match status" value="1"/>
</dbReference>
<dbReference type="InterPro" id="IPR008271">
    <property type="entry name" value="Ser/Thr_kinase_AS"/>
</dbReference>
<dbReference type="FunFam" id="1.20.1440.180:FF:000002">
    <property type="entry name" value="Serine/threonine-protein kinase/endoribonuclease IRE1"/>
    <property type="match status" value="1"/>
</dbReference>
<evidence type="ECO:0000256" key="2">
    <source>
        <dbReference type="ARBA" id="ARBA00004479"/>
    </source>
</evidence>
<dbReference type="GO" id="GO:0070059">
    <property type="term" value="P:intrinsic apoptotic signaling pathway in response to endoplasmic reticulum stress"/>
    <property type="evidence" value="ECO:0007669"/>
    <property type="project" value="TreeGrafter"/>
</dbReference>
<comment type="cofactor">
    <cofactor evidence="1">
        <name>Mg(2+)</name>
        <dbReference type="ChEBI" id="CHEBI:18420"/>
    </cofactor>
</comment>
<comment type="subcellular location">
    <subcellularLocation>
        <location evidence="2">Membrane</location>
        <topology evidence="2">Single-pass type I membrane protein</topology>
    </subcellularLocation>
</comment>
<feature type="compositionally biased region" description="Basic residues" evidence="19">
    <location>
        <begin position="656"/>
        <end position="671"/>
    </location>
</feature>
<gene>
    <name evidence="23" type="ORF">EVG20_g2716</name>
</gene>
<feature type="region of interest" description="Disordered" evidence="19">
    <location>
        <begin position="912"/>
        <end position="942"/>
    </location>
</feature>
<comment type="caution">
    <text evidence="23">The sequence shown here is derived from an EMBL/GenBank/DDBJ whole genome shotgun (WGS) entry which is preliminary data.</text>
</comment>
<keyword evidence="12" id="KW-0067">ATP-binding</keyword>
<dbReference type="GO" id="GO:0036498">
    <property type="term" value="P:IRE1-mediated unfolded protein response"/>
    <property type="evidence" value="ECO:0007669"/>
    <property type="project" value="TreeGrafter"/>
</dbReference>
<dbReference type="GO" id="GO:1990604">
    <property type="term" value="C:IRE1-TRAF2-ASK1 complex"/>
    <property type="evidence" value="ECO:0007669"/>
    <property type="project" value="TreeGrafter"/>
</dbReference>
<dbReference type="InterPro" id="IPR010513">
    <property type="entry name" value="KEN_dom"/>
</dbReference>
<comment type="catalytic activity">
    <reaction evidence="17">
        <text>L-threonyl-[protein] + ATP = O-phospho-L-threonyl-[protein] + ADP + H(+)</text>
        <dbReference type="Rhea" id="RHEA:46608"/>
        <dbReference type="Rhea" id="RHEA-COMP:11060"/>
        <dbReference type="Rhea" id="RHEA-COMP:11605"/>
        <dbReference type="ChEBI" id="CHEBI:15378"/>
        <dbReference type="ChEBI" id="CHEBI:30013"/>
        <dbReference type="ChEBI" id="CHEBI:30616"/>
        <dbReference type="ChEBI" id="CHEBI:61977"/>
        <dbReference type="ChEBI" id="CHEBI:456216"/>
        <dbReference type="EC" id="2.7.11.1"/>
    </reaction>
    <physiologicalReaction direction="left-to-right" evidence="17">
        <dbReference type="Rhea" id="RHEA:46609"/>
    </physiologicalReaction>
</comment>
<keyword evidence="4" id="KW-0723">Serine/threonine-protein kinase</keyword>